<comment type="caution">
    <text evidence="6">The sequence shown here is derived from an EMBL/GenBank/DDBJ whole genome shotgun (WGS) entry which is preliminary data.</text>
</comment>
<dbReference type="GO" id="GO:0006145">
    <property type="term" value="P:purine nucleobase catabolic process"/>
    <property type="evidence" value="ECO:0007669"/>
    <property type="project" value="TreeGrafter"/>
</dbReference>
<organism evidence="6 7">
    <name type="scientific">Olpidium bornovanus</name>
    <dbReference type="NCBI Taxonomy" id="278681"/>
    <lineage>
        <taxon>Eukaryota</taxon>
        <taxon>Fungi</taxon>
        <taxon>Fungi incertae sedis</taxon>
        <taxon>Olpidiomycota</taxon>
        <taxon>Olpidiomycotina</taxon>
        <taxon>Olpidiomycetes</taxon>
        <taxon>Olpidiales</taxon>
        <taxon>Olpidiaceae</taxon>
        <taxon>Olpidium</taxon>
    </lineage>
</organism>
<evidence type="ECO:0000256" key="4">
    <source>
        <dbReference type="SAM" id="MobiDB-lite"/>
    </source>
</evidence>
<feature type="compositionally biased region" description="Low complexity" evidence="4">
    <location>
        <begin position="177"/>
        <end position="191"/>
    </location>
</feature>
<dbReference type="SUPFAM" id="SSF51556">
    <property type="entry name" value="Metallo-dependent hydrolases"/>
    <property type="match status" value="1"/>
</dbReference>
<dbReference type="InterPro" id="IPR006680">
    <property type="entry name" value="Amidohydro-rel"/>
</dbReference>
<dbReference type="PROSITE" id="PS00482">
    <property type="entry name" value="DIHYDROOROTASE_1"/>
    <property type="match status" value="1"/>
</dbReference>
<dbReference type="InterPro" id="IPR032466">
    <property type="entry name" value="Metal_Hydrolase"/>
</dbReference>
<proteinExistence type="predicted"/>
<keyword evidence="2" id="KW-0479">Metal-binding</keyword>
<feature type="region of interest" description="Disordered" evidence="4">
    <location>
        <begin position="173"/>
        <end position="192"/>
    </location>
</feature>
<accession>A0A8H8A147</accession>
<keyword evidence="3" id="KW-0378">Hydrolase</keyword>
<feature type="non-terminal residue" evidence="6">
    <location>
        <position position="235"/>
    </location>
</feature>
<dbReference type="Gene3D" id="3.20.20.140">
    <property type="entry name" value="Metal-dependent hydrolases"/>
    <property type="match status" value="2"/>
</dbReference>
<dbReference type="PANTHER" id="PTHR43668:SF2">
    <property type="entry name" value="ALLANTOINASE"/>
    <property type="match status" value="1"/>
</dbReference>
<comment type="cofactor">
    <cofactor evidence="1">
        <name>Zn(2+)</name>
        <dbReference type="ChEBI" id="CHEBI:29105"/>
    </cofactor>
</comment>
<evidence type="ECO:0000259" key="5">
    <source>
        <dbReference type="Pfam" id="PF01979"/>
    </source>
</evidence>
<dbReference type="EMBL" id="JAEFCI010001205">
    <property type="protein sequence ID" value="KAG5463060.1"/>
    <property type="molecule type" value="Genomic_DNA"/>
</dbReference>
<evidence type="ECO:0000313" key="6">
    <source>
        <dbReference type="EMBL" id="KAG5463060.1"/>
    </source>
</evidence>
<dbReference type="InterPro" id="IPR002195">
    <property type="entry name" value="Dihydroorotase_CS"/>
</dbReference>
<dbReference type="AlphaFoldDB" id="A0A8H8A147"/>
<evidence type="ECO:0000256" key="2">
    <source>
        <dbReference type="ARBA" id="ARBA00022723"/>
    </source>
</evidence>
<dbReference type="InterPro" id="IPR011059">
    <property type="entry name" value="Metal-dep_hydrolase_composite"/>
</dbReference>
<evidence type="ECO:0000313" key="7">
    <source>
        <dbReference type="Proteomes" id="UP000673691"/>
    </source>
</evidence>
<reference evidence="6 7" key="1">
    <citation type="journal article" name="Sci. Rep.">
        <title>Genome-scale phylogenetic analyses confirm Olpidium as the closest living zoosporic fungus to the non-flagellated, terrestrial fungi.</title>
        <authorList>
            <person name="Chang Y."/>
            <person name="Rochon D."/>
            <person name="Sekimoto S."/>
            <person name="Wang Y."/>
            <person name="Chovatia M."/>
            <person name="Sandor L."/>
            <person name="Salamov A."/>
            <person name="Grigoriev I.V."/>
            <person name="Stajich J.E."/>
            <person name="Spatafora J.W."/>
        </authorList>
    </citation>
    <scope>NUCLEOTIDE SEQUENCE [LARGE SCALE GENOMIC DNA]</scope>
    <source>
        <strain evidence="6">S191</strain>
    </source>
</reference>
<sequence length="235" mass="24914">MLLSPGTLGLGAAADQLASSLLRRLNVLLSSAAPPAPATLRIEGGRVVEVLPRHTPASDATSAAHVDFGDLVIMPGIVDAHVHINEPGRTQWEGFEHATKAAAAGGVTTLIDMPLNAIPPTTTVLNFEQKLKAAEGQCRVDFPHVNLQQLRTAAKELSGPDPVLMFHAEMDEPAETRSSGGEARGASGPESYNTFLESRPQSMETRAISLIVRLAREFPDLRCHIVHLSAGAALD</sequence>
<dbReference type="InterPro" id="IPR018228">
    <property type="entry name" value="DNase_TatD-rel_CS"/>
</dbReference>
<keyword evidence="7" id="KW-1185">Reference proteome</keyword>
<dbReference type="GO" id="GO:0005737">
    <property type="term" value="C:cytoplasm"/>
    <property type="evidence" value="ECO:0007669"/>
    <property type="project" value="TreeGrafter"/>
</dbReference>
<dbReference type="Proteomes" id="UP000673691">
    <property type="component" value="Unassembled WGS sequence"/>
</dbReference>
<feature type="domain" description="Amidohydrolase-related" evidence="5">
    <location>
        <begin position="72"/>
        <end position="147"/>
    </location>
</feature>
<dbReference type="PANTHER" id="PTHR43668">
    <property type="entry name" value="ALLANTOINASE"/>
    <property type="match status" value="1"/>
</dbReference>
<gene>
    <name evidence="6" type="ORF">BJ554DRAFT_2054</name>
</gene>
<dbReference type="Pfam" id="PF01979">
    <property type="entry name" value="Amidohydro_1"/>
    <property type="match status" value="1"/>
</dbReference>
<evidence type="ECO:0000256" key="3">
    <source>
        <dbReference type="ARBA" id="ARBA00022801"/>
    </source>
</evidence>
<protein>
    <recommendedName>
        <fullName evidence="5">Amidohydrolase-related domain-containing protein</fullName>
    </recommendedName>
</protein>
<dbReference type="SUPFAM" id="SSF51338">
    <property type="entry name" value="Composite domain of metallo-dependent hydrolases"/>
    <property type="match status" value="1"/>
</dbReference>
<dbReference type="GO" id="GO:0004038">
    <property type="term" value="F:allantoinase activity"/>
    <property type="evidence" value="ECO:0007669"/>
    <property type="project" value="TreeGrafter"/>
</dbReference>
<evidence type="ECO:0000256" key="1">
    <source>
        <dbReference type="ARBA" id="ARBA00001947"/>
    </source>
</evidence>
<dbReference type="PROSITE" id="PS01137">
    <property type="entry name" value="TATD_1"/>
    <property type="match status" value="1"/>
</dbReference>
<dbReference type="OrthoDB" id="1924787at2759"/>
<name>A0A8H8A147_9FUNG</name>
<dbReference type="GO" id="GO:0046872">
    <property type="term" value="F:metal ion binding"/>
    <property type="evidence" value="ECO:0007669"/>
    <property type="project" value="UniProtKB-KW"/>
</dbReference>
<dbReference type="InterPro" id="IPR050138">
    <property type="entry name" value="DHOase/Allantoinase_Hydrolase"/>
</dbReference>